<name>A0A852X5Z4_9MICO</name>
<dbReference type="NCBIfam" id="TIGR00667">
    <property type="entry name" value="aat"/>
    <property type="match status" value="1"/>
</dbReference>
<keyword evidence="3 4" id="KW-0012">Acyltransferase</keyword>
<dbReference type="EMBL" id="JACBZX010000001">
    <property type="protein sequence ID" value="NYG37848.1"/>
    <property type="molecule type" value="Genomic_DNA"/>
</dbReference>
<feature type="compositionally biased region" description="Low complexity" evidence="5">
    <location>
        <begin position="19"/>
        <end position="28"/>
    </location>
</feature>
<keyword evidence="2 4" id="KW-0808">Transferase</keyword>
<feature type="compositionally biased region" description="Pro residues" evidence="5">
    <location>
        <begin position="1"/>
        <end position="18"/>
    </location>
</feature>
<dbReference type="InterPro" id="IPR042203">
    <property type="entry name" value="Leu/Phe-tRNA_Trfase_C"/>
</dbReference>
<sequence>MTSPPVRPPHPPTEPPPTRWRLPDPAGAGEDDLLALGADLEPGTMLAAYRGGLFPMGVGEGGGPPLGWWSPLRRGVLEPGSVRVSRSLRRSLPTFTTTVDRAFDAVVAGCADPSRSGAWITPAVAAAYGRLHRLGWAHSIEVWRAGELVGGLYGLGVRGLFAGESMFHRATDASKAALVRLDGIVAGDGDPRRIIDVQWRTDHLATLGVTEMARTDYLLRLSAAAACPEIDWRAAADDAAGDGGTAPG</sequence>
<dbReference type="GO" id="GO:0008914">
    <property type="term" value="F:leucyl-tRNA--protein transferase activity"/>
    <property type="evidence" value="ECO:0007669"/>
    <property type="project" value="UniProtKB-UniRule"/>
</dbReference>
<dbReference type="PANTHER" id="PTHR30098:SF2">
    <property type="entry name" value="LEUCYL_PHENYLALANYL-TRNA--PROTEIN TRANSFERASE"/>
    <property type="match status" value="1"/>
</dbReference>
<dbReference type="Pfam" id="PF03588">
    <property type="entry name" value="Leu_Phe_trans"/>
    <property type="match status" value="1"/>
</dbReference>
<dbReference type="EC" id="2.3.2.6" evidence="4"/>
<gene>
    <name evidence="4" type="primary">aat</name>
    <name evidence="6" type="ORF">BJY28_002317</name>
</gene>
<dbReference type="Gene3D" id="3.40.630.70">
    <property type="entry name" value="Leucyl/phenylalanyl-tRNA-protein transferase, C-terminal domain"/>
    <property type="match status" value="1"/>
</dbReference>
<comment type="catalytic activity">
    <reaction evidence="4">
        <text>N-terminal L-lysyl-[protein] + L-leucyl-tRNA(Leu) = N-terminal L-leucyl-L-lysyl-[protein] + tRNA(Leu) + H(+)</text>
        <dbReference type="Rhea" id="RHEA:12340"/>
        <dbReference type="Rhea" id="RHEA-COMP:9613"/>
        <dbReference type="Rhea" id="RHEA-COMP:9622"/>
        <dbReference type="Rhea" id="RHEA-COMP:12670"/>
        <dbReference type="Rhea" id="RHEA-COMP:12671"/>
        <dbReference type="ChEBI" id="CHEBI:15378"/>
        <dbReference type="ChEBI" id="CHEBI:65249"/>
        <dbReference type="ChEBI" id="CHEBI:78442"/>
        <dbReference type="ChEBI" id="CHEBI:78494"/>
        <dbReference type="ChEBI" id="CHEBI:133043"/>
        <dbReference type="EC" id="2.3.2.6"/>
    </reaction>
</comment>
<comment type="similarity">
    <text evidence="4">Belongs to the L/F-transferase family.</text>
</comment>
<organism evidence="6 7">
    <name type="scientific">Janibacter alkaliphilus</name>
    <dbReference type="NCBI Taxonomy" id="1069963"/>
    <lineage>
        <taxon>Bacteria</taxon>
        <taxon>Bacillati</taxon>
        <taxon>Actinomycetota</taxon>
        <taxon>Actinomycetes</taxon>
        <taxon>Micrococcales</taxon>
        <taxon>Intrasporangiaceae</taxon>
        <taxon>Janibacter</taxon>
    </lineage>
</organism>
<dbReference type="InterPro" id="IPR016181">
    <property type="entry name" value="Acyl_CoA_acyltransferase"/>
</dbReference>
<evidence type="ECO:0000256" key="5">
    <source>
        <dbReference type="SAM" id="MobiDB-lite"/>
    </source>
</evidence>
<evidence type="ECO:0000256" key="3">
    <source>
        <dbReference type="ARBA" id="ARBA00023315"/>
    </source>
</evidence>
<comment type="function">
    <text evidence="4">Functions in the N-end rule pathway of protein degradation where it conjugates Leu, Phe and, less efficiently, Met from aminoacyl-tRNAs to the N-termini of proteins containing an N-terminal arginine or lysine.</text>
</comment>
<comment type="subcellular location">
    <subcellularLocation>
        <location evidence="4">Cytoplasm</location>
    </subcellularLocation>
</comment>
<evidence type="ECO:0000313" key="7">
    <source>
        <dbReference type="Proteomes" id="UP000592181"/>
    </source>
</evidence>
<dbReference type="GO" id="GO:0005737">
    <property type="term" value="C:cytoplasm"/>
    <property type="evidence" value="ECO:0007669"/>
    <property type="project" value="UniProtKB-SubCell"/>
</dbReference>
<comment type="catalytic activity">
    <reaction evidence="4">
        <text>L-phenylalanyl-tRNA(Phe) + an N-terminal L-alpha-aminoacyl-[protein] = an N-terminal L-phenylalanyl-L-alpha-aminoacyl-[protein] + tRNA(Phe)</text>
        <dbReference type="Rhea" id="RHEA:43632"/>
        <dbReference type="Rhea" id="RHEA-COMP:9668"/>
        <dbReference type="Rhea" id="RHEA-COMP:9699"/>
        <dbReference type="Rhea" id="RHEA-COMP:10636"/>
        <dbReference type="Rhea" id="RHEA-COMP:10637"/>
        <dbReference type="ChEBI" id="CHEBI:78442"/>
        <dbReference type="ChEBI" id="CHEBI:78531"/>
        <dbReference type="ChEBI" id="CHEBI:78597"/>
        <dbReference type="ChEBI" id="CHEBI:83561"/>
        <dbReference type="EC" id="2.3.2.6"/>
    </reaction>
</comment>
<comment type="caution">
    <text evidence="6">The sequence shown here is derived from an EMBL/GenBank/DDBJ whole genome shotgun (WGS) entry which is preliminary data.</text>
</comment>
<dbReference type="Proteomes" id="UP000592181">
    <property type="component" value="Unassembled WGS sequence"/>
</dbReference>
<evidence type="ECO:0000256" key="2">
    <source>
        <dbReference type="ARBA" id="ARBA00022679"/>
    </source>
</evidence>
<reference evidence="6 7" key="1">
    <citation type="submission" date="2020-07" db="EMBL/GenBank/DDBJ databases">
        <title>Sequencing the genomes of 1000 actinobacteria strains.</title>
        <authorList>
            <person name="Klenk H.-P."/>
        </authorList>
    </citation>
    <scope>NUCLEOTIDE SEQUENCE [LARGE SCALE GENOMIC DNA]</scope>
    <source>
        <strain evidence="6 7">DSM 24723</strain>
    </source>
</reference>
<dbReference type="PANTHER" id="PTHR30098">
    <property type="entry name" value="LEUCYL/PHENYLALANYL-TRNA--PROTEIN TRANSFERASE"/>
    <property type="match status" value="1"/>
</dbReference>
<dbReference type="AlphaFoldDB" id="A0A852X5Z4"/>
<dbReference type="GO" id="GO:0030163">
    <property type="term" value="P:protein catabolic process"/>
    <property type="evidence" value="ECO:0007669"/>
    <property type="project" value="UniProtKB-UniRule"/>
</dbReference>
<keyword evidence="7" id="KW-1185">Reference proteome</keyword>
<dbReference type="Gene3D" id="3.30.70.3550">
    <property type="entry name" value="Leucyl/phenylalanyl-tRNA-protein transferase, N-terminal domain"/>
    <property type="match status" value="1"/>
</dbReference>
<comment type="catalytic activity">
    <reaction evidence="4">
        <text>N-terminal L-arginyl-[protein] + L-leucyl-tRNA(Leu) = N-terminal L-leucyl-L-arginyl-[protein] + tRNA(Leu) + H(+)</text>
        <dbReference type="Rhea" id="RHEA:50416"/>
        <dbReference type="Rhea" id="RHEA-COMP:9613"/>
        <dbReference type="Rhea" id="RHEA-COMP:9622"/>
        <dbReference type="Rhea" id="RHEA-COMP:12672"/>
        <dbReference type="Rhea" id="RHEA-COMP:12673"/>
        <dbReference type="ChEBI" id="CHEBI:15378"/>
        <dbReference type="ChEBI" id="CHEBI:64719"/>
        <dbReference type="ChEBI" id="CHEBI:78442"/>
        <dbReference type="ChEBI" id="CHEBI:78494"/>
        <dbReference type="ChEBI" id="CHEBI:133044"/>
        <dbReference type="EC" id="2.3.2.6"/>
    </reaction>
</comment>
<keyword evidence="1 4" id="KW-0963">Cytoplasm</keyword>
<evidence type="ECO:0000256" key="1">
    <source>
        <dbReference type="ARBA" id="ARBA00022490"/>
    </source>
</evidence>
<dbReference type="InterPro" id="IPR004616">
    <property type="entry name" value="Leu/Phe-tRNA_Trfase"/>
</dbReference>
<dbReference type="RefSeq" id="WP_425485710.1">
    <property type="nucleotide sequence ID" value="NZ_JACBZX010000001.1"/>
</dbReference>
<dbReference type="SUPFAM" id="SSF55729">
    <property type="entry name" value="Acyl-CoA N-acyltransferases (Nat)"/>
    <property type="match status" value="1"/>
</dbReference>
<dbReference type="InterPro" id="IPR042221">
    <property type="entry name" value="Leu/Phe-tRNA_Trfase_N"/>
</dbReference>
<accession>A0A852X5Z4</accession>
<feature type="region of interest" description="Disordered" evidence="5">
    <location>
        <begin position="1"/>
        <end position="28"/>
    </location>
</feature>
<evidence type="ECO:0000313" key="6">
    <source>
        <dbReference type="EMBL" id="NYG37848.1"/>
    </source>
</evidence>
<proteinExistence type="inferred from homology"/>
<protein>
    <recommendedName>
        <fullName evidence="4">Leucyl/phenylalanyl-tRNA--protein transferase</fullName>
        <ecNumber evidence="4">2.3.2.6</ecNumber>
    </recommendedName>
    <alternativeName>
        <fullName evidence="4">L/F-transferase</fullName>
    </alternativeName>
    <alternativeName>
        <fullName evidence="4">Leucyltransferase</fullName>
    </alternativeName>
    <alternativeName>
        <fullName evidence="4">Phenyalanyltransferase</fullName>
    </alternativeName>
</protein>
<dbReference type="HAMAP" id="MF_00688">
    <property type="entry name" value="Leu_Phe_trans"/>
    <property type="match status" value="1"/>
</dbReference>
<evidence type="ECO:0000256" key="4">
    <source>
        <dbReference type="HAMAP-Rule" id="MF_00688"/>
    </source>
</evidence>